<protein>
    <submittedName>
        <fullName evidence="9">ABC transporter, permease protein</fullName>
    </submittedName>
</protein>
<dbReference type="InterPro" id="IPR000515">
    <property type="entry name" value="MetI-like"/>
</dbReference>
<dbReference type="GO" id="GO:0005886">
    <property type="term" value="C:plasma membrane"/>
    <property type="evidence" value="ECO:0007669"/>
    <property type="project" value="UniProtKB-SubCell"/>
</dbReference>
<feature type="transmembrane region" description="Helical" evidence="7">
    <location>
        <begin position="250"/>
        <end position="277"/>
    </location>
</feature>
<comment type="caution">
    <text evidence="9">The sequence shown here is derived from an EMBL/GenBank/DDBJ whole genome shotgun (WGS) entry which is preliminary data.</text>
</comment>
<dbReference type="GO" id="GO:0055085">
    <property type="term" value="P:transmembrane transport"/>
    <property type="evidence" value="ECO:0007669"/>
    <property type="project" value="InterPro"/>
</dbReference>
<evidence type="ECO:0000313" key="10">
    <source>
        <dbReference type="Proteomes" id="UP000003793"/>
    </source>
</evidence>
<keyword evidence="6 7" id="KW-0472">Membrane</keyword>
<dbReference type="EMBL" id="ABVR01000042">
    <property type="protein sequence ID" value="EEG88808.1"/>
    <property type="molecule type" value="Genomic_DNA"/>
</dbReference>
<evidence type="ECO:0000256" key="6">
    <source>
        <dbReference type="ARBA" id="ARBA00023136"/>
    </source>
</evidence>
<sequence length="334" mass="36767">MTFVPVPLLKEKRNMAKYFVKKGIQLIIVTILISFFSFAVIYAAPGDISGMYLNEQMSDEEKEAIRENLGLNKSMPEQYWGWAKEVLKGDFGISLANHTSVSEQIIKRLPATLQLMGAALVLSVLLAIPLGLWSGYRKNTWIDNIISGLSYIGMSIPSFWLGMVLIIVFAAKLHILPSSGMHSVGNESFLDTVKHMIMPCITLSLSNLAVFIRYIRSNTIGQLGEEYVLAAKAKGTTGGKLLKRHILKNTLLPIITLLGMNLASIVCGSFIIESVFGWPGIGTLAMTAIGVRDYPVIMAYVMLSGIILVVGNFIADILYAFADPRIKREDMAND</sequence>
<reference evidence="9 10" key="2">
    <citation type="submission" date="2009-03" db="EMBL/GenBank/DDBJ databases">
        <title>Draft genome sequence of Coprococcus comes (ATCC 27758).</title>
        <authorList>
            <person name="Sudarsanam P."/>
            <person name="Ley R."/>
            <person name="Guruge J."/>
            <person name="Turnbaugh P.J."/>
            <person name="Mahowald M."/>
            <person name="Liep D."/>
            <person name="Gordon J."/>
        </authorList>
    </citation>
    <scope>NUCLEOTIDE SEQUENCE [LARGE SCALE GENOMIC DNA]</scope>
    <source>
        <strain evidence="9 10">ATCC 27758</strain>
    </source>
</reference>
<reference evidence="9 10" key="1">
    <citation type="submission" date="2009-02" db="EMBL/GenBank/DDBJ databases">
        <authorList>
            <person name="Fulton L."/>
            <person name="Clifton S."/>
            <person name="Fulton B."/>
            <person name="Xu J."/>
            <person name="Minx P."/>
            <person name="Pepin K.H."/>
            <person name="Johnson M."/>
            <person name="Bhonagiri V."/>
            <person name="Nash W.E."/>
            <person name="Mardis E.R."/>
            <person name="Wilson R.K."/>
        </authorList>
    </citation>
    <scope>NUCLEOTIDE SEQUENCE [LARGE SCALE GENOMIC DNA]</scope>
    <source>
        <strain evidence="9 10">ATCC 27758</strain>
    </source>
</reference>
<comment type="similarity">
    <text evidence="7">Belongs to the binding-protein-dependent transport system permease family.</text>
</comment>
<organism evidence="9 10">
    <name type="scientific">Coprococcus comes ATCC 27758</name>
    <dbReference type="NCBI Taxonomy" id="470146"/>
    <lineage>
        <taxon>Bacteria</taxon>
        <taxon>Bacillati</taxon>
        <taxon>Bacillota</taxon>
        <taxon>Clostridia</taxon>
        <taxon>Lachnospirales</taxon>
        <taxon>Lachnospiraceae</taxon>
        <taxon>Coprococcus</taxon>
    </lineage>
</organism>
<dbReference type="HOGENOM" id="CLU_036879_1_2_9"/>
<keyword evidence="5 7" id="KW-1133">Transmembrane helix</keyword>
<dbReference type="Pfam" id="PF19300">
    <property type="entry name" value="BPD_transp_1_N"/>
    <property type="match status" value="1"/>
</dbReference>
<evidence type="ECO:0000256" key="7">
    <source>
        <dbReference type="RuleBase" id="RU363032"/>
    </source>
</evidence>
<keyword evidence="3" id="KW-1003">Cell membrane</keyword>
<dbReference type="InterPro" id="IPR035906">
    <property type="entry name" value="MetI-like_sf"/>
</dbReference>
<dbReference type="AlphaFoldDB" id="C0BCK7"/>
<feature type="transmembrane region" description="Helical" evidence="7">
    <location>
        <begin position="23"/>
        <end position="44"/>
    </location>
</feature>
<feature type="transmembrane region" description="Helical" evidence="7">
    <location>
        <begin position="196"/>
        <end position="215"/>
    </location>
</feature>
<feature type="domain" description="ABC transmembrane type-1" evidence="8">
    <location>
        <begin position="109"/>
        <end position="319"/>
    </location>
</feature>
<dbReference type="CDD" id="cd06261">
    <property type="entry name" value="TM_PBP2"/>
    <property type="match status" value="1"/>
</dbReference>
<dbReference type="SUPFAM" id="SSF161098">
    <property type="entry name" value="MetI-like"/>
    <property type="match status" value="1"/>
</dbReference>
<name>C0BCK7_9FIRM</name>
<dbReference type="Pfam" id="PF00528">
    <property type="entry name" value="BPD_transp_1"/>
    <property type="match status" value="1"/>
</dbReference>
<evidence type="ECO:0000259" key="8">
    <source>
        <dbReference type="PROSITE" id="PS50928"/>
    </source>
</evidence>
<evidence type="ECO:0000313" key="9">
    <source>
        <dbReference type="EMBL" id="EEG88808.1"/>
    </source>
</evidence>
<gene>
    <name evidence="9" type="ORF">COPCOM_02898</name>
</gene>
<evidence type="ECO:0000256" key="4">
    <source>
        <dbReference type="ARBA" id="ARBA00022692"/>
    </source>
</evidence>
<dbReference type="PROSITE" id="PS50928">
    <property type="entry name" value="ABC_TM1"/>
    <property type="match status" value="1"/>
</dbReference>
<dbReference type="Gene3D" id="1.10.3720.10">
    <property type="entry name" value="MetI-like"/>
    <property type="match status" value="1"/>
</dbReference>
<dbReference type="InterPro" id="IPR045621">
    <property type="entry name" value="BPD_transp_1_N"/>
</dbReference>
<comment type="subcellular location">
    <subcellularLocation>
        <location evidence="1 7">Cell membrane</location>
        <topology evidence="1 7">Multi-pass membrane protein</topology>
    </subcellularLocation>
</comment>
<evidence type="ECO:0000256" key="3">
    <source>
        <dbReference type="ARBA" id="ARBA00022475"/>
    </source>
</evidence>
<evidence type="ECO:0000256" key="2">
    <source>
        <dbReference type="ARBA" id="ARBA00022448"/>
    </source>
</evidence>
<keyword evidence="4 7" id="KW-0812">Transmembrane</keyword>
<dbReference type="Proteomes" id="UP000003793">
    <property type="component" value="Unassembled WGS sequence"/>
</dbReference>
<keyword evidence="2 7" id="KW-0813">Transport</keyword>
<evidence type="ECO:0000256" key="5">
    <source>
        <dbReference type="ARBA" id="ARBA00022989"/>
    </source>
</evidence>
<feature type="transmembrane region" description="Helical" evidence="7">
    <location>
        <begin position="148"/>
        <end position="176"/>
    </location>
</feature>
<accession>C0BCK7</accession>
<evidence type="ECO:0000256" key="1">
    <source>
        <dbReference type="ARBA" id="ARBA00004651"/>
    </source>
</evidence>
<proteinExistence type="inferred from homology"/>
<dbReference type="PANTHER" id="PTHR43163">
    <property type="entry name" value="DIPEPTIDE TRANSPORT SYSTEM PERMEASE PROTEIN DPPB-RELATED"/>
    <property type="match status" value="1"/>
</dbReference>
<feature type="transmembrane region" description="Helical" evidence="7">
    <location>
        <begin position="297"/>
        <end position="321"/>
    </location>
</feature>
<dbReference type="PANTHER" id="PTHR43163:SF6">
    <property type="entry name" value="DIPEPTIDE TRANSPORT SYSTEM PERMEASE PROTEIN DPPB-RELATED"/>
    <property type="match status" value="1"/>
</dbReference>
<feature type="transmembrane region" description="Helical" evidence="7">
    <location>
        <begin position="115"/>
        <end position="136"/>
    </location>
</feature>